<comment type="caution">
    <text evidence="1">The sequence shown here is derived from an EMBL/GenBank/DDBJ whole genome shotgun (WGS) entry which is preliminary data.</text>
</comment>
<organism evidence="1 2">
    <name type="scientific">Klebsiella michiganensis</name>
    <dbReference type="NCBI Taxonomy" id="1134687"/>
    <lineage>
        <taxon>Bacteria</taxon>
        <taxon>Pseudomonadati</taxon>
        <taxon>Pseudomonadota</taxon>
        <taxon>Gammaproteobacteria</taxon>
        <taxon>Enterobacterales</taxon>
        <taxon>Enterobacteriaceae</taxon>
        <taxon>Klebsiella/Raoultella group</taxon>
        <taxon>Klebsiella</taxon>
    </lineage>
</organism>
<accession>A0A7H4MY23</accession>
<dbReference type="Proteomes" id="UP000255050">
    <property type="component" value="Unassembled WGS sequence"/>
</dbReference>
<dbReference type="AlphaFoldDB" id="A0A7H4MY23"/>
<sequence length="71" mass="7758">MADIQPRPILITGGGRRIASPWPAIFWPGSSPLLSATAPGIPPSTRYVKRAPFVCTRISALTIAFWRSPKR</sequence>
<evidence type="ECO:0000313" key="2">
    <source>
        <dbReference type="Proteomes" id="UP000255050"/>
    </source>
</evidence>
<reference evidence="1 2" key="1">
    <citation type="submission" date="2018-06" db="EMBL/GenBank/DDBJ databases">
        <authorList>
            <consortium name="Pathogen Informatics"/>
            <person name="Doyle S."/>
        </authorList>
    </citation>
    <scope>NUCLEOTIDE SEQUENCE [LARGE SCALE GENOMIC DNA]</scope>
    <source>
        <strain evidence="1 2">NCTC11694</strain>
    </source>
</reference>
<gene>
    <name evidence="1" type="ORF">NCTC11694_07614</name>
</gene>
<proteinExistence type="predicted"/>
<name>A0A7H4MY23_9ENTR</name>
<dbReference type="EMBL" id="UGJR01000006">
    <property type="protein sequence ID" value="STT07986.1"/>
    <property type="molecule type" value="Genomic_DNA"/>
</dbReference>
<evidence type="ECO:0000313" key="1">
    <source>
        <dbReference type="EMBL" id="STT07986.1"/>
    </source>
</evidence>
<protein>
    <submittedName>
        <fullName evidence="1">Uncharacterized protein</fullName>
    </submittedName>
</protein>